<accession>A0AA39M9D5</accession>
<evidence type="ECO:0000313" key="16">
    <source>
        <dbReference type="EMBL" id="KAK0425852.1"/>
    </source>
</evidence>
<dbReference type="SMART" id="SM00398">
    <property type="entry name" value="HMG"/>
    <property type="match status" value="1"/>
</dbReference>
<dbReference type="PANTHER" id="PTHR10270">
    <property type="entry name" value="SOX TRANSCRIPTION FACTOR"/>
    <property type="match status" value="1"/>
</dbReference>
<comment type="caution">
    <text evidence="16">The sequence shown here is derived from an EMBL/GenBank/DDBJ whole genome shotgun (WGS) entry which is preliminary data.</text>
</comment>
<evidence type="ECO:0000256" key="1">
    <source>
        <dbReference type="ARBA" id="ARBA00004324"/>
    </source>
</evidence>
<feature type="domain" description="HMG box" evidence="15">
    <location>
        <begin position="89"/>
        <end position="157"/>
    </location>
</feature>
<evidence type="ECO:0000256" key="12">
    <source>
        <dbReference type="ARBA" id="ARBA00045821"/>
    </source>
</evidence>
<evidence type="ECO:0000256" key="5">
    <source>
        <dbReference type="ARBA" id="ARBA00022860"/>
    </source>
</evidence>
<keyword evidence="8" id="KW-0010">Activator</keyword>
<dbReference type="Proteomes" id="UP001175271">
    <property type="component" value="Unassembled WGS sequence"/>
</dbReference>
<evidence type="ECO:0000256" key="14">
    <source>
        <dbReference type="SAM" id="MobiDB-lite"/>
    </source>
</evidence>
<dbReference type="GO" id="GO:0001228">
    <property type="term" value="F:DNA-binding transcription activator activity, RNA polymerase II-specific"/>
    <property type="evidence" value="ECO:0007669"/>
    <property type="project" value="TreeGrafter"/>
</dbReference>
<keyword evidence="4" id="KW-0221">Differentiation</keyword>
<evidence type="ECO:0000256" key="2">
    <source>
        <dbReference type="ARBA" id="ARBA00005998"/>
    </source>
</evidence>
<dbReference type="Pfam" id="PF00505">
    <property type="entry name" value="HMG_box"/>
    <property type="match status" value="1"/>
</dbReference>
<dbReference type="InterPro" id="IPR009071">
    <property type="entry name" value="HMG_box_dom"/>
</dbReference>
<dbReference type="PANTHER" id="PTHR10270:SF161">
    <property type="entry name" value="SEX-DETERMINING REGION Y PROTEIN"/>
    <property type="match status" value="1"/>
</dbReference>
<keyword evidence="7 13" id="KW-0238">DNA-binding</keyword>
<dbReference type="FunFam" id="1.10.30.10:FF:000002">
    <property type="entry name" value="transcription factor Sox-2"/>
    <property type="match status" value="1"/>
</dbReference>
<dbReference type="GO" id="GO:0030182">
    <property type="term" value="P:neuron differentiation"/>
    <property type="evidence" value="ECO:0007669"/>
    <property type="project" value="UniProtKB-ARBA"/>
</dbReference>
<keyword evidence="5" id="KW-0112">Calmodulin-binding</keyword>
<evidence type="ECO:0000256" key="10">
    <source>
        <dbReference type="ARBA" id="ARBA00023242"/>
    </source>
</evidence>
<dbReference type="InterPro" id="IPR036910">
    <property type="entry name" value="HMG_box_dom_sf"/>
</dbReference>
<dbReference type="InterPro" id="IPR050140">
    <property type="entry name" value="SRY-related_HMG-box_TF-like"/>
</dbReference>
<evidence type="ECO:0000256" key="7">
    <source>
        <dbReference type="ARBA" id="ARBA00023125"/>
    </source>
</evidence>
<comment type="similarity">
    <text evidence="2">Belongs to the SRY family.</text>
</comment>
<evidence type="ECO:0000256" key="3">
    <source>
        <dbReference type="ARBA" id="ARBA00019052"/>
    </source>
</evidence>
<keyword evidence="9" id="KW-0804">Transcription</keyword>
<keyword evidence="10 13" id="KW-0539">Nucleus</keyword>
<protein>
    <recommendedName>
        <fullName evidence="3">Sex-determining region Y protein</fullName>
    </recommendedName>
    <alternativeName>
        <fullName evidence="11">Testis-determining factor</fullName>
    </alternativeName>
</protein>
<evidence type="ECO:0000313" key="17">
    <source>
        <dbReference type="Proteomes" id="UP001175271"/>
    </source>
</evidence>
<organism evidence="16 17">
    <name type="scientific">Steinernema hermaphroditum</name>
    <dbReference type="NCBI Taxonomy" id="289476"/>
    <lineage>
        <taxon>Eukaryota</taxon>
        <taxon>Metazoa</taxon>
        <taxon>Ecdysozoa</taxon>
        <taxon>Nematoda</taxon>
        <taxon>Chromadorea</taxon>
        <taxon>Rhabditida</taxon>
        <taxon>Tylenchina</taxon>
        <taxon>Panagrolaimomorpha</taxon>
        <taxon>Strongyloidoidea</taxon>
        <taxon>Steinernematidae</taxon>
        <taxon>Steinernema</taxon>
    </lineage>
</organism>
<dbReference type="SUPFAM" id="SSF47095">
    <property type="entry name" value="HMG-box"/>
    <property type="match status" value="1"/>
</dbReference>
<dbReference type="EMBL" id="JAUCMV010000001">
    <property type="protein sequence ID" value="KAK0425852.1"/>
    <property type="molecule type" value="Genomic_DNA"/>
</dbReference>
<keyword evidence="17" id="KW-1185">Reference proteome</keyword>
<dbReference type="PROSITE" id="PS50118">
    <property type="entry name" value="HMG_BOX_2"/>
    <property type="match status" value="1"/>
</dbReference>
<evidence type="ECO:0000259" key="15">
    <source>
        <dbReference type="PROSITE" id="PS50118"/>
    </source>
</evidence>
<name>A0AA39M9D5_9BILA</name>
<dbReference type="GO" id="GO:0005516">
    <property type="term" value="F:calmodulin binding"/>
    <property type="evidence" value="ECO:0007669"/>
    <property type="project" value="UniProtKB-KW"/>
</dbReference>
<dbReference type="CDD" id="cd22004">
    <property type="entry name" value="HMG-box_SOX"/>
    <property type="match status" value="1"/>
</dbReference>
<gene>
    <name evidence="16" type="ORF">QR680_009429</name>
</gene>
<sequence>MRSCVISGEKGPRRGAGRVSLPSARPKNERPSPAPEMVSFGHEYYMPRTPYVSPMQPCPRPSMEKHHSPNCRCAPCRLEARRKKDAGRVRRPMNAFMVWARKTRRELAAENPGMHNADLSKILGTKWKNMSQMEKQPFVEQAERIREQHHRDNPNYKYRPARRPEAEESMVPSLSSSFCPYQSTCGFNEANFIDCYLSAEDRSGLDAREFVKYLGPSEVRPPLAPQPLLPVANPSTSSAFISYLDLQGNTLEKKWI</sequence>
<feature type="DNA-binding region" description="HMG box" evidence="13">
    <location>
        <begin position="89"/>
        <end position="157"/>
    </location>
</feature>
<evidence type="ECO:0000256" key="6">
    <source>
        <dbReference type="ARBA" id="ARBA00022928"/>
    </source>
</evidence>
<dbReference type="GO" id="GO:0016607">
    <property type="term" value="C:nuclear speck"/>
    <property type="evidence" value="ECO:0007669"/>
    <property type="project" value="UniProtKB-SubCell"/>
</dbReference>
<comment type="subcellular location">
    <subcellularLocation>
        <location evidence="1">Nucleus speckle</location>
    </subcellularLocation>
</comment>
<evidence type="ECO:0000256" key="4">
    <source>
        <dbReference type="ARBA" id="ARBA00022782"/>
    </source>
</evidence>
<proteinExistence type="inferred from homology"/>
<evidence type="ECO:0000256" key="8">
    <source>
        <dbReference type="ARBA" id="ARBA00023159"/>
    </source>
</evidence>
<dbReference type="GO" id="GO:0000978">
    <property type="term" value="F:RNA polymerase II cis-regulatory region sequence-specific DNA binding"/>
    <property type="evidence" value="ECO:0007669"/>
    <property type="project" value="TreeGrafter"/>
</dbReference>
<keyword evidence="6" id="KW-0726">Sexual differentiation</keyword>
<reference evidence="16" key="1">
    <citation type="submission" date="2023-06" db="EMBL/GenBank/DDBJ databases">
        <title>Genomic analysis of the entomopathogenic nematode Steinernema hermaphroditum.</title>
        <authorList>
            <person name="Schwarz E.M."/>
            <person name="Heppert J.K."/>
            <person name="Baniya A."/>
            <person name="Schwartz H.T."/>
            <person name="Tan C.-H."/>
            <person name="Antoshechkin I."/>
            <person name="Sternberg P.W."/>
            <person name="Goodrich-Blair H."/>
            <person name="Dillman A.R."/>
        </authorList>
    </citation>
    <scope>NUCLEOTIDE SEQUENCE</scope>
    <source>
        <strain evidence="16">PS9179</strain>
        <tissue evidence="16">Whole animal</tissue>
    </source>
</reference>
<comment type="function">
    <text evidence="12">Transcriptional regulator that controls a genetic switch in male development. It is necessary and sufficient for initiating male sex determination by directing the development of supporting cell precursors (pre-Sertoli cells) as Sertoli rather than granulosa cells. Involved in different aspects of gene regulation including promoter activation or repression. Binds to the DNA consensus sequence 5'-[AT]AACAA[AT]-3'. SRY HMG box recognizes DNA by partial intercalation in the minor groove and promotes DNA bending. Also involved in pre-mRNA splicing. In male adult brain involved in the maintenance of motor functions of dopaminergic neurons.</text>
</comment>
<evidence type="ECO:0000256" key="9">
    <source>
        <dbReference type="ARBA" id="ARBA00023163"/>
    </source>
</evidence>
<dbReference type="Gene3D" id="1.10.30.10">
    <property type="entry name" value="High mobility group box domain"/>
    <property type="match status" value="1"/>
</dbReference>
<evidence type="ECO:0000256" key="11">
    <source>
        <dbReference type="ARBA" id="ARBA00032498"/>
    </source>
</evidence>
<dbReference type="AlphaFoldDB" id="A0AA39M9D5"/>
<feature type="region of interest" description="Disordered" evidence="14">
    <location>
        <begin position="1"/>
        <end position="36"/>
    </location>
</feature>
<dbReference type="PRINTS" id="PR00886">
    <property type="entry name" value="HIGHMOBLTY12"/>
</dbReference>
<dbReference type="GO" id="GO:0007548">
    <property type="term" value="P:sex differentiation"/>
    <property type="evidence" value="ECO:0007669"/>
    <property type="project" value="UniProtKB-KW"/>
</dbReference>
<evidence type="ECO:0000256" key="13">
    <source>
        <dbReference type="PROSITE-ProRule" id="PRU00267"/>
    </source>
</evidence>